<proteinExistence type="predicted"/>
<name>A0A919RN22_9ACTN</name>
<evidence type="ECO:0000256" key="3">
    <source>
        <dbReference type="ARBA" id="ARBA00022840"/>
    </source>
</evidence>
<evidence type="ECO:0000259" key="5">
    <source>
        <dbReference type="Pfam" id="PF00005"/>
    </source>
</evidence>
<feature type="domain" description="ABC transporter" evidence="5">
    <location>
        <begin position="39"/>
        <end position="69"/>
    </location>
</feature>
<sequence>MGTVPGAVVGAGARRGRSSGPAPSRRSWDSGPEGPWPARSLPYGDQRRLEIARALAGDPVVLMLDEPTAGMNAQETTAIRTLIADPRVREAYLG</sequence>
<dbReference type="PANTHER" id="PTHR45772:SF9">
    <property type="entry name" value="CONSERVED COMPONENT OF ABC TRANSPORTER FOR NATURAL AMINO ACIDS"/>
    <property type="match status" value="1"/>
</dbReference>
<dbReference type="InterPro" id="IPR003439">
    <property type="entry name" value="ABC_transporter-like_ATP-bd"/>
</dbReference>
<dbReference type="Proteomes" id="UP000606172">
    <property type="component" value="Unassembled WGS sequence"/>
</dbReference>
<keyword evidence="3" id="KW-0067">ATP-binding</keyword>
<dbReference type="Gene3D" id="3.40.50.300">
    <property type="entry name" value="P-loop containing nucleotide triphosphate hydrolases"/>
    <property type="match status" value="1"/>
</dbReference>
<evidence type="ECO:0000256" key="4">
    <source>
        <dbReference type="SAM" id="MobiDB-lite"/>
    </source>
</evidence>
<dbReference type="EMBL" id="BOOW01000050">
    <property type="protein sequence ID" value="GII96790.1"/>
    <property type="molecule type" value="Genomic_DNA"/>
</dbReference>
<evidence type="ECO:0000256" key="2">
    <source>
        <dbReference type="ARBA" id="ARBA00022741"/>
    </source>
</evidence>
<feature type="region of interest" description="Disordered" evidence="4">
    <location>
        <begin position="1"/>
        <end position="42"/>
    </location>
</feature>
<feature type="compositionally biased region" description="Low complexity" evidence="4">
    <location>
        <begin position="1"/>
        <end position="25"/>
    </location>
</feature>
<evidence type="ECO:0000313" key="6">
    <source>
        <dbReference type="EMBL" id="GII96790.1"/>
    </source>
</evidence>
<reference evidence="6" key="1">
    <citation type="submission" date="2021-01" db="EMBL/GenBank/DDBJ databases">
        <title>Whole genome shotgun sequence of Sinosporangium siamense NBRC 109515.</title>
        <authorList>
            <person name="Komaki H."/>
            <person name="Tamura T."/>
        </authorList>
    </citation>
    <scope>NUCLEOTIDE SEQUENCE</scope>
    <source>
        <strain evidence="6">NBRC 109515</strain>
    </source>
</reference>
<accession>A0A919RN22</accession>
<protein>
    <recommendedName>
        <fullName evidence="5">ABC transporter domain-containing protein</fullName>
    </recommendedName>
</protein>
<comment type="caution">
    <text evidence="6">The sequence shown here is derived from an EMBL/GenBank/DDBJ whole genome shotgun (WGS) entry which is preliminary data.</text>
</comment>
<dbReference type="InterPro" id="IPR027417">
    <property type="entry name" value="P-loop_NTPase"/>
</dbReference>
<dbReference type="AlphaFoldDB" id="A0A919RN22"/>
<dbReference type="GO" id="GO:0005886">
    <property type="term" value="C:plasma membrane"/>
    <property type="evidence" value="ECO:0007669"/>
    <property type="project" value="TreeGrafter"/>
</dbReference>
<dbReference type="SUPFAM" id="SSF52540">
    <property type="entry name" value="P-loop containing nucleoside triphosphate hydrolases"/>
    <property type="match status" value="1"/>
</dbReference>
<keyword evidence="1" id="KW-0813">Transport</keyword>
<dbReference type="GO" id="GO:0005524">
    <property type="term" value="F:ATP binding"/>
    <property type="evidence" value="ECO:0007669"/>
    <property type="project" value="UniProtKB-KW"/>
</dbReference>
<dbReference type="PANTHER" id="PTHR45772">
    <property type="entry name" value="CONSERVED COMPONENT OF ABC TRANSPORTER FOR NATURAL AMINO ACIDS-RELATED"/>
    <property type="match status" value="1"/>
</dbReference>
<gene>
    <name evidence="6" type="ORF">Ssi02_70210</name>
</gene>
<dbReference type="GO" id="GO:0016887">
    <property type="term" value="F:ATP hydrolysis activity"/>
    <property type="evidence" value="ECO:0007669"/>
    <property type="project" value="InterPro"/>
</dbReference>
<dbReference type="Pfam" id="PF00005">
    <property type="entry name" value="ABC_tran"/>
    <property type="match status" value="1"/>
</dbReference>
<evidence type="ECO:0000313" key="7">
    <source>
        <dbReference type="Proteomes" id="UP000606172"/>
    </source>
</evidence>
<organism evidence="6 7">
    <name type="scientific">Sinosporangium siamense</name>
    <dbReference type="NCBI Taxonomy" id="1367973"/>
    <lineage>
        <taxon>Bacteria</taxon>
        <taxon>Bacillati</taxon>
        <taxon>Actinomycetota</taxon>
        <taxon>Actinomycetes</taxon>
        <taxon>Streptosporangiales</taxon>
        <taxon>Streptosporangiaceae</taxon>
        <taxon>Sinosporangium</taxon>
    </lineage>
</organism>
<dbReference type="InterPro" id="IPR051120">
    <property type="entry name" value="ABC_AA/LPS_Transport"/>
</dbReference>
<keyword evidence="2" id="KW-0547">Nucleotide-binding</keyword>
<evidence type="ECO:0000256" key="1">
    <source>
        <dbReference type="ARBA" id="ARBA00022448"/>
    </source>
</evidence>
<keyword evidence="7" id="KW-1185">Reference proteome</keyword>